<comment type="catalytic activity">
    <reaction evidence="1 10">
        <text>2 ATP = 3',3'-c-di-AMP + 2 diphosphate</text>
        <dbReference type="Rhea" id="RHEA:35655"/>
        <dbReference type="ChEBI" id="CHEBI:30616"/>
        <dbReference type="ChEBI" id="CHEBI:33019"/>
        <dbReference type="ChEBI" id="CHEBI:71500"/>
        <dbReference type="EC" id="2.7.7.85"/>
    </reaction>
</comment>
<feature type="transmembrane region" description="Helical" evidence="10">
    <location>
        <begin position="50"/>
        <end position="68"/>
    </location>
</feature>
<dbReference type="Gene3D" id="3.40.1700.10">
    <property type="entry name" value="DNA integrity scanning protein, DisA, N-terminal domain"/>
    <property type="match status" value="1"/>
</dbReference>
<comment type="caution">
    <text evidence="10">Lacks conserved residue(s) required for the propagation of feature annotation.</text>
</comment>
<keyword evidence="2 10" id="KW-1003">Cell membrane</keyword>
<dbReference type="InterPro" id="IPR014046">
    <property type="entry name" value="C-di-AMP_synthase"/>
</dbReference>
<dbReference type="RefSeq" id="WP_164994580.1">
    <property type="nucleotide sequence ID" value="NZ_CP049055.1"/>
</dbReference>
<proteinExistence type="inferred from homology"/>
<dbReference type="InterPro" id="IPR034701">
    <property type="entry name" value="CdaA"/>
</dbReference>
<keyword evidence="7 10" id="KW-0067">ATP-binding</keyword>
<keyword evidence="9 10" id="KW-0472">Membrane</keyword>
<feature type="domain" description="DAC" evidence="11">
    <location>
        <begin position="96"/>
        <end position="252"/>
    </location>
</feature>
<dbReference type="GO" id="GO:0006171">
    <property type="term" value="P:cAMP biosynthetic process"/>
    <property type="evidence" value="ECO:0007669"/>
    <property type="project" value="InterPro"/>
</dbReference>
<evidence type="ECO:0000256" key="4">
    <source>
        <dbReference type="ARBA" id="ARBA00022692"/>
    </source>
</evidence>
<evidence type="ECO:0000256" key="10">
    <source>
        <dbReference type="HAMAP-Rule" id="MF_01499"/>
    </source>
</evidence>
<evidence type="ECO:0000259" key="11">
    <source>
        <dbReference type="PROSITE" id="PS51794"/>
    </source>
</evidence>
<evidence type="ECO:0000256" key="8">
    <source>
        <dbReference type="ARBA" id="ARBA00022989"/>
    </source>
</evidence>
<feature type="transmembrane region" description="Helical" evidence="10">
    <location>
        <begin position="74"/>
        <end position="95"/>
    </location>
</feature>
<dbReference type="GO" id="GO:0004016">
    <property type="term" value="F:adenylate cyclase activity"/>
    <property type="evidence" value="ECO:0007669"/>
    <property type="project" value="UniProtKB-UniRule"/>
</dbReference>
<feature type="transmembrane region" description="Helical" evidence="10">
    <location>
        <begin position="20"/>
        <end position="38"/>
    </location>
</feature>
<dbReference type="PANTHER" id="PTHR34185:SF1">
    <property type="entry name" value="DIADENYLATE CYCLASE"/>
    <property type="match status" value="1"/>
</dbReference>
<evidence type="ECO:0000256" key="1">
    <source>
        <dbReference type="ARBA" id="ARBA00000877"/>
    </source>
</evidence>
<protein>
    <recommendedName>
        <fullName evidence="10">Diadenylate cyclase</fullName>
        <shortName evidence="10">DAC</shortName>
        <ecNumber evidence="10">2.7.7.85</ecNumber>
    </recommendedName>
    <alternativeName>
        <fullName evidence="10">Cyclic-di-AMP synthase</fullName>
        <shortName evidence="10">c-di-AMP synthase</shortName>
    </alternativeName>
</protein>
<evidence type="ECO:0000313" key="12">
    <source>
        <dbReference type="EMBL" id="CAJ72112.1"/>
    </source>
</evidence>
<organism evidence="12">
    <name type="scientific">Kuenenia stuttgartiensis</name>
    <dbReference type="NCBI Taxonomy" id="174633"/>
    <lineage>
        <taxon>Bacteria</taxon>
        <taxon>Pseudomonadati</taxon>
        <taxon>Planctomycetota</taxon>
        <taxon>Candidatus Brocadiia</taxon>
        <taxon>Candidatus Brocadiales</taxon>
        <taxon>Candidatus Brocadiaceae</taxon>
        <taxon>Candidatus Kuenenia</taxon>
    </lineage>
</organism>
<dbReference type="PIRSF" id="PIRSF004793">
    <property type="entry name" value="UCP004793"/>
    <property type="match status" value="1"/>
</dbReference>
<comment type="similarity">
    <text evidence="10">Belongs to the adenylate cyclase family. DacA/CdaA subfamily.</text>
</comment>
<keyword evidence="8 10" id="KW-1133">Transmembrane helix</keyword>
<gene>
    <name evidence="10" type="primary">dacA</name>
    <name evidence="12" type="ORF">kustd1367</name>
</gene>
<evidence type="ECO:0000256" key="2">
    <source>
        <dbReference type="ARBA" id="ARBA00022475"/>
    </source>
</evidence>
<dbReference type="EMBL" id="CT573072">
    <property type="protein sequence ID" value="CAJ72112.1"/>
    <property type="molecule type" value="Genomic_DNA"/>
</dbReference>
<comment type="function">
    <text evidence="10">Catalyzes the condensation of 2 ATP molecules into cyclic di-AMP (c-di-AMP), a second messenger used to regulate differing processes in different bacteria.</text>
</comment>
<evidence type="ECO:0000256" key="3">
    <source>
        <dbReference type="ARBA" id="ARBA00022679"/>
    </source>
</evidence>
<comment type="subunit">
    <text evidence="10">Probably a homodimer.</text>
</comment>
<accession>Q1PYF7</accession>
<dbReference type="Pfam" id="PF02457">
    <property type="entry name" value="DAC"/>
    <property type="match status" value="1"/>
</dbReference>
<dbReference type="AlphaFoldDB" id="Q1PYF7"/>
<evidence type="ECO:0000256" key="6">
    <source>
        <dbReference type="ARBA" id="ARBA00022741"/>
    </source>
</evidence>
<dbReference type="InterPro" id="IPR050338">
    <property type="entry name" value="DisA"/>
</dbReference>
<dbReference type="PROSITE" id="PS51794">
    <property type="entry name" value="DAC"/>
    <property type="match status" value="1"/>
</dbReference>
<dbReference type="InterPro" id="IPR003390">
    <property type="entry name" value="DNA_integrity_scan_DisA_N"/>
</dbReference>
<dbReference type="NCBIfam" id="TIGR00159">
    <property type="entry name" value="diadenylate cyclase CdaA"/>
    <property type="match status" value="1"/>
</dbReference>
<sequence length="273" mass="30108">MLKMLENLSVLFGDISGRMILRSAGEIFLIYIMLYAVLRIMQGTSGTSILRGVAFIIVLISVGILFFIRKLQLYTINWLVTEFVPVFIVPMIILFQPEFRRALFRLGQSPVFSVMAKPDYRVVDEILKAVGILSKKRIGALIAIEREAGLNNFAETGIKLNADATSELLCSIFWPGSPLHDGAVIIQEQKISAAGCLLPLTGNKELSKEVGTRHRAAVGLTEETDAIVIVVSEETGNVSATYKGTLNRGVDDKELKKILSELSSEKFSLSRTK</sequence>
<keyword evidence="6 10" id="KW-0547">Nucleotide-binding</keyword>
<keyword evidence="3 10" id="KW-0808">Transferase</keyword>
<dbReference type="EC" id="2.7.7.85" evidence="10"/>
<evidence type="ECO:0000256" key="5">
    <source>
        <dbReference type="ARBA" id="ARBA00022695"/>
    </source>
</evidence>
<evidence type="ECO:0000256" key="7">
    <source>
        <dbReference type="ARBA" id="ARBA00022840"/>
    </source>
</evidence>
<dbReference type="GO" id="GO:0005524">
    <property type="term" value="F:ATP binding"/>
    <property type="evidence" value="ECO:0007669"/>
    <property type="project" value="UniProtKB-UniRule"/>
</dbReference>
<keyword evidence="4 10" id="KW-0812">Transmembrane</keyword>
<dbReference type="FunFam" id="3.40.1700.10:FF:000002">
    <property type="entry name" value="Diadenylate cyclase"/>
    <property type="match status" value="1"/>
</dbReference>
<keyword evidence="5 10" id="KW-0548">Nucleotidyltransferase</keyword>
<reference evidence="12" key="2">
    <citation type="submission" date="2006-01" db="EMBL/GenBank/DDBJ databases">
        <authorList>
            <person name="Genoscope"/>
        </authorList>
    </citation>
    <scope>NUCLEOTIDE SEQUENCE</scope>
</reference>
<dbReference type="SUPFAM" id="SSF143597">
    <property type="entry name" value="YojJ-like"/>
    <property type="match status" value="1"/>
</dbReference>
<reference evidence="12" key="1">
    <citation type="journal article" date="2006" name="Nature">
        <title>Deciphering the evolution and metabolism of an anammox bacterium from a community genome.</title>
        <authorList>
            <person name="Strous M."/>
            <person name="Pelletier E."/>
            <person name="Mangenot S."/>
            <person name="Rattei T."/>
            <person name="Lehner A."/>
            <person name="Taylor M.W."/>
            <person name="Horn M."/>
            <person name="Daims H."/>
            <person name="Bartol-Mavel D."/>
            <person name="Wincker P."/>
            <person name="Barbe V."/>
            <person name="Fonknechten N."/>
            <person name="Vallenet D."/>
            <person name="Segurens B."/>
            <person name="Schenowitz-Truong C."/>
            <person name="Medigue C."/>
            <person name="Collingro A."/>
            <person name="Snel B."/>
            <person name="Dutilh B.E."/>
            <person name="OpDenCamp H.J.M."/>
            <person name="vanDerDrift C."/>
            <person name="Cirpus I."/>
            <person name="vanDePas-Schoonen K.T."/>
            <person name="Harhangi H.R."/>
            <person name="vanNiftrik L."/>
            <person name="Schmid M."/>
            <person name="Keltjens J."/>
            <person name="vanDeVossenberg J."/>
            <person name="Kartal B."/>
            <person name="Meier H."/>
            <person name="Frishman D."/>
            <person name="Huynen M.A."/>
            <person name="Mewes H."/>
            <person name="Weissenbach J."/>
            <person name="Jetten M.S.M."/>
            <person name="Wagner M."/>
            <person name="LePaslier D."/>
        </authorList>
    </citation>
    <scope>NUCLEOTIDE SEQUENCE</scope>
</reference>
<dbReference type="GO" id="GO:0106408">
    <property type="term" value="F:diadenylate cyclase activity"/>
    <property type="evidence" value="ECO:0007669"/>
    <property type="project" value="UniProtKB-EC"/>
</dbReference>
<dbReference type="HAMAP" id="MF_01499">
    <property type="entry name" value="DacA"/>
    <property type="match status" value="1"/>
</dbReference>
<dbReference type="PANTHER" id="PTHR34185">
    <property type="entry name" value="DIADENYLATE CYCLASE"/>
    <property type="match status" value="1"/>
</dbReference>
<evidence type="ECO:0000256" key="9">
    <source>
        <dbReference type="ARBA" id="ARBA00023136"/>
    </source>
</evidence>
<name>Q1PYF7_KUEST</name>
<dbReference type="InterPro" id="IPR036888">
    <property type="entry name" value="DNA_integrity_DisA_N_sf"/>
</dbReference>